<dbReference type="EMBL" id="JACDUS010000001">
    <property type="protein sequence ID" value="MBA2879899.1"/>
    <property type="molecule type" value="Genomic_DNA"/>
</dbReference>
<dbReference type="Proteomes" id="UP000525298">
    <property type="component" value="Unassembled WGS sequence"/>
</dbReference>
<keyword evidence="2" id="KW-1185">Reference proteome</keyword>
<protein>
    <submittedName>
        <fullName evidence="1">Acyl-CoA thioester hydrolase</fullName>
        <ecNumber evidence="1">3.1.2.-</ecNumber>
    </submittedName>
</protein>
<dbReference type="RefSeq" id="WP_181549585.1">
    <property type="nucleotide sequence ID" value="NZ_JACDUS010000001.1"/>
</dbReference>
<reference evidence="1 2" key="1">
    <citation type="submission" date="2020-07" db="EMBL/GenBank/DDBJ databases">
        <title>Genomic Encyclopedia of Type Strains, Phase IV (KMG-IV): sequencing the most valuable type-strain genomes for metagenomic binning, comparative biology and taxonomic classification.</title>
        <authorList>
            <person name="Goeker M."/>
        </authorList>
    </citation>
    <scope>NUCLEOTIDE SEQUENCE [LARGE SCALE GENOMIC DNA]</scope>
    <source>
        <strain evidence="1 2">DSM 17721</strain>
    </source>
</reference>
<dbReference type="EC" id="3.1.2.-" evidence="1"/>
<dbReference type="PANTHER" id="PTHR31793">
    <property type="entry name" value="4-HYDROXYBENZOYL-COA THIOESTERASE FAMILY MEMBER"/>
    <property type="match status" value="1"/>
</dbReference>
<dbReference type="Pfam" id="PF13279">
    <property type="entry name" value="4HBT_2"/>
    <property type="match status" value="1"/>
</dbReference>
<dbReference type="SUPFAM" id="SSF54637">
    <property type="entry name" value="Thioesterase/thiol ester dehydrase-isomerase"/>
    <property type="match status" value="1"/>
</dbReference>
<evidence type="ECO:0000313" key="1">
    <source>
        <dbReference type="EMBL" id="MBA2879899.1"/>
    </source>
</evidence>
<evidence type="ECO:0000313" key="2">
    <source>
        <dbReference type="Proteomes" id="UP000525298"/>
    </source>
</evidence>
<organism evidence="1 2">
    <name type="scientific">Desulfosalsimonas propionicica</name>
    <dbReference type="NCBI Taxonomy" id="332175"/>
    <lineage>
        <taxon>Bacteria</taxon>
        <taxon>Pseudomonadati</taxon>
        <taxon>Thermodesulfobacteriota</taxon>
        <taxon>Desulfobacteria</taxon>
        <taxon>Desulfobacterales</taxon>
        <taxon>Desulfosalsimonadaceae</taxon>
        <taxon>Desulfosalsimonas</taxon>
    </lineage>
</organism>
<dbReference type="GO" id="GO:0047617">
    <property type="term" value="F:fatty acyl-CoA hydrolase activity"/>
    <property type="evidence" value="ECO:0007669"/>
    <property type="project" value="TreeGrafter"/>
</dbReference>
<dbReference type="InterPro" id="IPR029069">
    <property type="entry name" value="HotDog_dom_sf"/>
</dbReference>
<dbReference type="InterPro" id="IPR050563">
    <property type="entry name" value="4-hydroxybenzoyl-CoA_TE"/>
</dbReference>
<proteinExistence type="predicted"/>
<dbReference type="CDD" id="cd00586">
    <property type="entry name" value="4HBT"/>
    <property type="match status" value="1"/>
</dbReference>
<dbReference type="AlphaFoldDB" id="A0A7W0C644"/>
<comment type="caution">
    <text evidence="1">The sequence shown here is derived from an EMBL/GenBank/DDBJ whole genome shotgun (WGS) entry which is preliminary data.</text>
</comment>
<sequence>MTPHTDNNCGITGPQNGCRASLAQITALPRHHREVIPEAYLDAMGHMNVRWYMALYDQATWDFFQTIGMTPDYFQTQNAGAFALRQFIQYFSEIRAGQTACVHTRVLGRTDKRFHFMHFMINETTAQVASSFESLGTHADLKQRRSAPFPAFMTEKIDARLRHDTQLDWEAPVCGVLTL</sequence>
<dbReference type="PANTHER" id="PTHR31793:SF2">
    <property type="entry name" value="BLR1345 PROTEIN"/>
    <property type="match status" value="1"/>
</dbReference>
<name>A0A7W0C644_9BACT</name>
<keyword evidence="1" id="KW-0378">Hydrolase</keyword>
<dbReference type="Gene3D" id="3.10.129.10">
    <property type="entry name" value="Hotdog Thioesterase"/>
    <property type="match status" value="1"/>
</dbReference>
<accession>A0A7W0C644</accession>
<gene>
    <name evidence="1" type="ORF">HNR65_000206</name>
</gene>